<dbReference type="GO" id="GO:0042796">
    <property type="term" value="P:snRNA transcription by RNA polymerase III"/>
    <property type="evidence" value="ECO:0007669"/>
    <property type="project" value="TreeGrafter"/>
</dbReference>
<sequence length="674" mass="76212">MEKVQNLKHCTWISEEISVKNIQQKHSEILRSIFDCHPSKVGWQQACQSFFSSNVPDTSDDPLAADDGATKPAIESLWDIEEMEKDCGIDQLTVPNELPASDRLDDAAAIDARLPTNWFEGPFNDGVIPEGGSDRLLALYHQQAELNKRTSVGDYATLRFRTLKYFSTVRLPQEVKCSPLLTDFPEDVIINVRIQRPFFKRMHYKKSSNKFPTHAQELMLLGKQHLTVLRDAIDCVNDLAVHRDMADSPDLNLVQRYPRAKDEFPSSLFYMNGVFFVDMREDGAKDYSENLHKWVLKVPDLGEFRTKHMESSRFIDLNLRLGYPYLYLHQGYCEHLITFTDVRLREQSDPHDESNYPVSRGHASKLSVRCCTCNRDLAKWVVVDCRLFNVPRAHVCHSCLMSFCYDDKKQPVTQFSLFAFFDDGNMQLEKLRQKAARKSNTQSTNAERQAAGGHLDDVAGNDTRLVKGRADVGSVGAEDNTSKASRPRGSPKLKRTNEDDVDENSTGELNEHNMNENKTRKSKIIDDGNTVGLSRRANGDNVNTSESHVELKTTEANIAKDGDPSSERPNESATSISNQLNKSVIGEDSVHRMETADGDNMHKKSVPVARRGRRTTRLQKSSVTATSTTTVIKGNKKQKNSNKNKTMEQVPQDNECDGYKEGEFSVVLQDFFGE</sequence>
<evidence type="ECO:0000256" key="1">
    <source>
        <dbReference type="ARBA" id="ARBA00004123"/>
    </source>
</evidence>
<evidence type="ECO:0000256" key="2">
    <source>
        <dbReference type="ARBA" id="ARBA00010410"/>
    </source>
</evidence>
<feature type="compositionally biased region" description="Basic and acidic residues" evidence="11">
    <location>
        <begin position="588"/>
        <end position="602"/>
    </location>
</feature>
<feature type="region of interest" description="Disordered" evidence="11">
    <location>
        <begin position="432"/>
        <end position="658"/>
    </location>
</feature>
<protein>
    <recommendedName>
        <fullName evidence="3">snRNA-activating protein complex subunit 3</fullName>
    </recommendedName>
    <alternativeName>
        <fullName evidence="10">Small nuclear RNA-activating complex polypeptide 3</fullName>
    </alternativeName>
</protein>
<evidence type="ECO:0000313" key="12">
    <source>
        <dbReference type="EMBL" id="LAB70310.1"/>
    </source>
</evidence>
<evidence type="ECO:0000256" key="4">
    <source>
        <dbReference type="ARBA" id="ARBA00023015"/>
    </source>
</evidence>
<comment type="subcellular location">
    <subcellularLocation>
        <location evidence="1">Nucleus</location>
    </subcellularLocation>
</comment>
<dbReference type="EMBL" id="IACF01004721">
    <property type="protein sequence ID" value="LAB70310.1"/>
    <property type="molecule type" value="mRNA"/>
</dbReference>
<evidence type="ECO:0000256" key="6">
    <source>
        <dbReference type="ARBA" id="ARBA00023163"/>
    </source>
</evidence>
<dbReference type="GO" id="GO:0042795">
    <property type="term" value="P:snRNA transcription by RNA polymerase II"/>
    <property type="evidence" value="ECO:0007669"/>
    <property type="project" value="TreeGrafter"/>
</dbReference>
<evidence type="ECO:0000256" key="7">
    <source>
        <dbReference type="ARBA" id="ARBA00023242"/>
    </source>
</evidence>
<dbReference type="GO" id="GO:0003681">
    <property type="term" value="F:bent DNA binding"/>
    <property type="evidence" value="ECO:0007669"/>
    <property type="project" value="TreeGrafter"/>
</dbReference>
<dbReference type="GO" id="GO:0001006">
    <property type="term" value="F:RNA polymerase III type 3 promoter sequence-specific DNA binding"/>
    <property type="evidence" value="ECO:0007669"/>
    <property type="project" value="TreeGrafter"/>
</dbReference>
<evidence type="ECO:0000256" key="5">
    <source>
        <dbReference type="ARBA" id="ARBA00023125"/>
    </source>
</evidence>
<proteinExistence type="evidence at transcript level"/>
<feature type="compositionally biased region" description="Basic and acidic residues" evidence="11">
    <location>
        <begin position="509"/>
        <end position="526"/>
    </location>
</feature>
<feature type="compositionally biased region" description="Low complexity" evidence="11">
    <location>
        <begin position="621"/>
        <end position="633"/>
    </location>
</feature>
<comment type="subunit">
    <text evidence="9">Part of the SNAPc complex composed of 5 subunits: SNAPC1, SNAPC2, SNAPC3, SNAPC4 and SNAPC5. SNAPC3 interacts with SNAPC1.</text>
</comment>
<feature type="compositionally biased region" description="Polar residues" evidence="11">
    <location>
        <begin position="571"/>
        <end position="582"/>
    </location>
</feature>
<comment type="similarity">
    <text evidence="2">Belongs to the SNAPC3/SRD2 family.</text>
</comment>
<accession>A0A2P2I8T3</accession>
<dbReference type="PANTHER" id="PTHR13421">
    <property type="entry name" value="SNRNA-ACTIVATING PROTEIN COMPLEX SUBUNIT 3"/>
    <property type="match status" value="1"/>
</dbReference>
<keyword evidence="7" id="KW-0539">Nucleus</keyword>
<evidence type="ECO:0000256" key="8">
    <source>
        <dbReference type="ARBA" id="ARBA00025193"/>
    </source>
</evidence>
<evidence type="ECO:0000256" key="11">
    <source>
        <dbReference type="SAM" id="MobiDB-lite"/>
    </source>
</evidence>
<dbReference type="PANTHER" id="PTHR13421:SF16">
    <property type="entry name" value="SNRNA-ACTIVATING PROTEIN COMPLEX SUBUNIT 3"/>
    <property type="match status" value="1"/>
</dbReference>
<dbReference type="GO" id="GO:0005634">
    <property type="term" value="C:nucleus"/>
    <property type="evidence" value="ECO:0007669"/>
    <property type="project" value="UniProtKB-SubCell"/>
</dbReference>
<dbReference type="GO" id="GO:0000978">
    <property type="term" value="F:RNA polymerase II cis-regulatory region sequence-specific DNA binding"/>
    <property type="evidence" value="ECO:0007669"/>
    <property type="project" value="TreeGrafter"/>
</dbReference>
<dbReference type="GO" id="GO:0019185">
    <property type="term" value="C:snRNA-activating protein complex"/>
    <property type="evidence" value="ECO:0007669"/>
    <property type="project" value="TreeGrafter"/>
</dbReference>
<dbReference type="Pfam" id="PF12251">
    <property type="entry name" value="SNAPC3"/>
    <property type="match status" value="1"/>
</dbReference>
<name>A0A2P2I8T3_9CRUS</name>
<evidence type="ECO:0000256" key="9">
    <source>
        <dbReference type="ARBA" id="ARBA00025958"/>
    </source>
</evidence>
<evidence type="ECO:0000256" key="10">
    <source>
        <dbReference type="ARBA" id="ARBA00029606"/>
    </source>
</evidence>
<keyword evidence="5" id="KW-0238">DNA-binding</keyword>
<organism evidence="12">
    <name type="scientific">Hirondellea gigas</name>
    <dbReference type="NCBI Taxonomy" id="1518452"/>
    <lineage>
        <taxon>Eukaryota</taxon>
        <taxon>Metazoa</taxon>
        <taxon>Ecdysozoa</taxon>
        <taxon>Arthropoda</taxon>
        <taxon>Crustacea</taxon>
        <taxon>Multicrustacea</taxon>
        <taxon>Malacostraca</taxon>
        <taxon>Eumalacostraca</taxon>
        <taxon>Peracarida</taxon>
        <taxon>Amphipoda</taxon>
        <taxon>Amphilochidea</taxon>
        <taxon>Lysianassida</taxon>
        <taxon>Lysianassidira</taxon>
        <taxon>Lysianassoidea</taxon>
        <taxon>Lysianassidae</taxon>
        <taxon>Hirondellea</taxon>
    </lineage>
</organism>
<feature type="compositionally biased region" description="Basic residues" evidence="11">
    <location>
        <begin position="485"/>
        <end position="494"/>
    </location>
</feature>
<feature type="compositionally biased region" description="Basic and acidic residues" evidence="11">
    <location>
        <begin position="547"/>
        <end position="570"/>
    </location>
</feature>
<feature type="compositionally biased region" description="Polar residues" evidence="11">
    <location>
        <begin position="438"/>
        <end position="447"/>
    </location>
</feature>
<keyword evidence="6" id="KW-0804">Transcription</keyword>
<comment type="function">
    <text evidence="8">Part of the SNAPc complex required for the transcription of both RNA polymerase II and III small-nuclear RNA genes. Binds to the proximal sequence element (PSE), a non-TATA-box basal promoter element common to these 2 types of genes. Recruits TBP and BRF2 to the U6 snRNA TATA box.</text>
</comment>
<dbReference type="GO" id="GO:0001046">
    <property type="term" value="F:core promoter sequence-specific DNA binding"/>
    <property type="evidence" value="ECO:0007669"/>
    <property type="project" value="TreeGrafter"/>
</dbReference>
<keyword evidence="4" id="KW-0805">Transcription regulation</keyword>
<evidence type="ECO:0000256" key="3">
    <source>
        <dbReference type="ARBA" id="ARBA00013634"/>
    </source>
</evidence>
<dbReference type="InterPro" id="IPR022042">
    <property type="entry name" value="snRNA-activating_su3"/>
</dbReference>
<reference evidence="12" key="1">
    <citation type="journal article" date="2018" name="Biosci. Biotechnol. Biochem.">
        <title>Polysaccharide hydrolase of the hadal zone amphipods Hirondellea gigas.</title>
        <authorList>
            <person name="Kobayashi H."/>
            <person name="Nagahama T."/>
            <person name="Arai W."/>
            <person name="Sasagawa Y."/>
            <person name="Umeda M."/>
            <person name="Hayashi T."/>
            <person name="Nikaido I."/>
            <person name="Watanabe H."/>
            <person name="Oguri K."/>
            <person name="Kitazato H."/>
            <person name="Fujioka K."/>
            <person name="Kido Y."/>
            <person name="Takami H."/>
        </authorList>
    </citation>
    <scope>NUCLEOTIDE SEQUENCE</scope>
    <source>
        <tissue evidence="12">Whole body</tissue>
    </source>
</reference>
<dbReference type="AlphaFoldDB" id="A0A2P2I8T3"/>